<evidence type="ECO:0000313" key="2">
    <source>
        <dbReference type="Proteomes" id="UP001189429"/>
    </source>
</evidence>
<evidence type="ECO:0000313" key="1">
    <source>
        <dbReference type="EMBL" id="CAK0849748.1"/>
    </source>
</evidence>
<dbReference type="Proteomes" id="UP001189429">
    <property type="component" value="Unassembled WGS sequence"/>
</dbReference>
<comment type="caution">
    <text evidence="1">The sequence shown here is derived from an EMBL/GenBank/DDBJ whole genome shotgun (WGS) entry which is preliminary data.</text>
</comment>
<name>A0ABN9TU47_9DINO</name>
<accession>A0ABN9TU47</accession>
<gene>
    <name evidence="1" type="ORF">PCOR1329_LOCUS42359</name>
</gene>
<protein>
    <submittedName>
        <fullName evidence="1">Uncharacterized protein</fullName>
    </submittedName>
</protein>
<feature type="non-terminal residue" evidence="1">
    <location>
        <position position="1"/>
    </location>
</feature>
<dbReference type="EMBL" id="CAUYUJ010015087">
    <property type="protein sequence ID" value="CAK0849748.1"/>
    <property type="molecule type" value="Genomic_DNA"/>
</dbReference>
<proteinExistence type="predicted"/>
<reference evidence="1" key="1">
    <citation type="submission" date="2023-10" db="EMBL/GenBank/DDBJ databases">
        <authorList>
            <person name="Chen Y."/>
            <person name="Shah S."/>
            <person name="Dougan E. K."/>
            <person name="Thang M."/>
            <person name="Chan C."/>
        </authorList>
    </citation>
    <scope>NUCLEOTIDE SEQUENCE [LARGE SCALE GENOMIC DNA]</scope>
</reference>
<organism evidence="1 2">
    <name type="scientific">Prorocentrum cordatum</name>
    <dbReference type="NCBI Taxonomy" id="2364126"/>
    <lineage>
        <taxon>Eukaryota</taxon>
        <taxon>Sar</taxon>
        <taxon>Alveolata</taxon>
        <taxon>Dinophyceae</taxon>
        <taxon>Prorocentrales</taxon>
        <taxon>Prorocentraceae</taxon>
        <taxon>Prorocentrum</taxon>
    </lineage>
</organism>
<keyword evidence="2" id="KW-1185">Reference proteome</keyword>
<sequence>DTGAFPPWQHLLPGKELTQDDAAMDDTIATIAARNKLERVAAYRQLQGTSHQLYLLSGRALDEFDLPDAANVRPTDQTESRIVVPDVASGTDTAYMEDRMSGERLAILPAGRAKVPLLTLMLDQGSIGTAGAAFSMFHQGKMIHARFDKIHRVIRDLKHAEKHCMDSLFMVCKMWSAYLYGMNN</sequence>
<feature type="non-terminal residue" evidence="1">
    <location>
        <position position="184"/>
    </location>
</feature>